<evidence type="ECO:0000313" key="2">
    <source>
        <dbReference type="EMBL" id="AKU98306.1"/>
    </source>
</evidence>
<organism evidence="2 3">
    <name type="scientific">Labilithrix luteola</name>
    <dbReference type="NCBI Taxonomy" id="1391654"/>
    <lineage>
        <taxon>Bacteria</taxon>
        <taxon>Pseudomonadati</taxon>
        <taxon>Myxococcota</taxon>
        <taxon>Polyangia</taxon>
        <taxon>Polyangiales</taxon>
        <taxon>Labilitrichaceae</taxon>
        <taxon>Labilithrix</taxon>
    </lineage>
</organism>
<proteinExistence type="predicted"/>
<gene>
    <name evidence="2" type="ORF">AKJ09_04970</name>
</gene>
<feature type="region of interest" description="Disordered" evidence="1">
    <location>
        <begin position="1"/>
        <end position="55"/>
    </location>
</feature>
<accession>A0A0K1PY57</accession>
<protein>
    <submittedName>
        <fullName evidence="2">Uncharacterized protein</fullName>
    </submittedName>
</protein>
<dbReference type="STRING" id="1391654.AKJ09_04970"/>
<name>A0A0K1PY57_9BACT</name>
<dbReference type="KEGG" id="llu:AKJ09_04970"/>
<sequence>MLGGCHSDGETDGASSPPSPSTEDDGGTSSVPIDANTPPPGEVDGEAGTTTPPSMTVTTRIITTTHRAIPGKMFGGWGPHLGHLVRRPGGELWFVDDACEGSGADTCDVNVNRRVDAFRLGAAGWEKRATTALPSGIQQNTATLVAGDSFESYGVDTSAQRIVRCSLLPTETSGSCSAIPIPLPPSTNYVGAAVSPDGWKVAWATTVADGGGGSFHWMVDYGGGWNGPRTGGVGGYNDASYINAAFYGGSRKTELVMHAQLVSGLAPAWSFFGAVGTVDVASSNAIGFSLLSNANDAIVSTNDVVVDAATNDTHLLARTTSGAAAYFFKPDGGVWSGVLATIPKAYRARFVQLEGGRLVLIHSDDGKGLAMRISPASRTKGQPIDWNATGDTAIALPDGYTNLLAIYAESLSYQGYAPPTIELALVGSAREGEVLHVSVRP</sequence>
<keyword evidence="3" id="KW-1185">Reference proteome</keyword>
<dbReference type="EMBL" id="CP012333">
    <property type="protein sequence ID" value="AKU98306.1"/>
    <property type="molecule type" value="Genomic_DNA"/>
</dbReference>
<evidence type="ECO:0000313" key="3">
    <source>
        <dbReference type="Proteomes" id="UP000064967"/>
    </source>
</evidence>
<evidence type="ECO:0000256" key="1">
    <source>
        <dbReference type="SAM" id="MobiDB-lite"/>
    </source>
</evidence>
<dbReference type="AlphaFoldDB" id="A0A0K1PY57"/>
<reference evidence="2 3" key="1">
    <citation type="submission" date="2015-08" db="EMBL/GenBank/DDBJ databases">
        <authorList>
            <person name="Babu N.S."/>
            <person name="Beckwith C.J."/>
            <person name="Beseler K.G."/>
            <person name="Brison A."/>
            <person name="Carone J.V."/>
            <person name="Caskin T.P."/>
            <person name="Diamond M."/>
            <person name="Durham M.E."/>
            <person name="Foxe J.M."/>
            <person name="Go M."/>
            <person name="Henderson B.A."/>
            <person name="Jones I.B."/>
            <person name="McGettigan J.A."/>
            <person name="Micheletti S.J."/>
            <person name="Nasrallah M.E."/>
            <person name="Ortiz D."/>
            <person name="Piller C.R."/>
            <person name="Privatt S.R."/>
            <person name="Schneider S.L."/>
            <person name="Sharp S."/>
            <person name="Smith T.C."/>
            <person name="Stanton J.D."/>
            <person name="Ullery H.E."/>
            <person name="Wilson R.J."/>
            <person name="Serrano M.G."/>
            <person name="Buck G."/>
            <person name="Lee V."/>
            <person name="Wang Y."/>
            <person name="Carvalho R."/>
            <person name="Voegtly L."/>
            <person name="Shi R."/>
            <person name="Duckworth R."/>
            <person name="Johnson A."/>
            <person name="Loviza R."/>
            <person name="Walstead R."/>
            <person name="Shah Z."/>
            <person name="Kiflezghi M."/>
            <person name="Wade K."/>
            <person name="Ball S.L."/>
            <person name="Bradley K.W."/>
            <person name="Asai D.J."/>
            <person name="Bowman C.A."/>
            <person name="Russell D.A."/>
            <person name="Pope W.H."/>
            <person name="Jacobs-Sera D."/>
            <person name="Hendrix R.W."/>
            <person name="Hatfull G.F."/>
        </authorList>
    </citation>
    <scope>NUCLEOTIDE SEQUENCE [LARGE SCALE GENOMIC DNA]</scope>
    <source>
        <strain evidence="2 3">DSM 27648</strain>
    </source>
</reference>
<dbReference type="Proteomes" id="UP000064967">
    <property type="component" value="Chromosome"/>
</dbReference>